<sequence>MDSMEQTNRNYLKIDAEIFNYYLYIGDGCVCLLNHDNRIEERNEDEDENENDNGGRGMEMKVWTE</sequence>
<reference evidence="3" key="1">
    <citation type="journal article" date="2011" name="PLoS Genet.">
        <title>Genomic analysis of the necrotrophic fungal pathogens Sclerotinia sclerotiorum and Botrytis cinerea.</title>
        <authorList>
            <person name="Amselem J."/>
            <person name="Cuomo C.A."/>
            <person name="van Kan J.A."/>
            <person name="Viaud M."/>
            <person name="Benito E.P."/>
            <person name="Couloux A."/>
            <person name="Coutinho P.M."/>
            <person name="de Vries R.P."/>
            <person name="Dyer P.S."/>
            <person name="Fillinger S."/>
            <person name="Fournier E."/>
            <person name="Gout L."/>
            <person name="Hahn M."/>
            <person name="Kohn L."/>
            <person name="Lapalu N."/>
            <person name="Plummer K.M."/>
            <person name="Pradier J.M."/>
            <person name="Quevillon E."/>
            <person name="Sharon A."/>
            <person name="Simon A."/>
            <person name="ten Have A."/>
            <person name="Tudzynski B."/>
            <person name="Tudzynski P."/>
            <person name="Wincker P."/>
            <person name="Andrew M."/>
            <person name="Anthouard V."/>
            <person name="Beever R.E."/>
            <person name="Beffa R."/>
            <person name="Benoit I."/>
            <person name="Bouzid O."/>
            <person name="Brault B."/>
            <person name="Chen Z."/>
            <person name="Choquer M."/>
            <person name="Collemare J."/>
            <person name="Cotton P."/>
            <person name="Danchin E.G."/>
            <person name="Da Silva C."/>
            <person name="Gautier A."/>
            <person name="Giraud C."/>
            <person name="Giraud T."/>
            <person name="Gonzalez C."/>
            <person name="Grossetete S."/>
            <person name="Guldener U."/>
            <person name="Henrissat B."/>
            <person name="Howlett B.J."/>
            <person name="Kodira C."/>
            <person name="Kretschmer M."/>
            <person name="Lappartient A."/>
            <person name="Leroch M."/>
            <person name="Levis C."/>
            <person name="Mauceli E."/>
            <person name="Neuveglise C."/>
            <person name="Oeser B."/>
            <person name="Pearson M."/>
            <person name="Poulain J."/>
            <person name="Poussereau N."/>
            <person name="Quesneville H."/>
            <person name="Rascle C."/>
            <person name="Schumacher J."/>
            <person name="Segurens B."/>
            <person name="Sexton A."/>
            <person name="Silva E."/>
            <person name="Sirven C."/>
            <person name="Soanes D.M."/>
            <person name="Talbot N.J."/>
            <person name="Templeton M."/>
            <person name="Yandava C."/>
            <person name="Yarden O."/>
            <person name="Zeng Q."/>
            <person name="Rollins J.A."/>
            <person name="Lebrun M.H."/>
            <person name="Dickman M."/>
        </authorList>
    </citation>
    <scope>NUCLEOTIDE SEQUENCE [LARGE SCALE GENOMIC DNA]</scope>
    <source>
        <strain evidence="3">T4</strain>
    </source>
</reference>
<protein>
    <submittedName>
        <fullName evidence="2">Uncharacterized protein</fullName>
    </submittedName>
</protein>
<evidence type="ECO:0000256" key="1">
    <source>
        <dbReference type="SAM" id="MobiDB-lite"/>
    </source>
</evidence>
<evidence type="ECO:0000313" key="2">
    <source>
        <dbReference type="EMBL" id="CCD34391.1"/>
    </source>
</evidence>
<dbReference type="InParanoid" id="G2YB00"/>
<feature type="region of interest" description="Disordered" evidence="1">
    <location>
        <begin position="40"/>
        <end position="65"/>
    </location>
</feature>
<accession>G2YB00</accession>
<gene>
    <name evidence="2" type="ORF">BofuT4_P103510.1</name>
</gene>
<name>G2YB00_BOTF4</name>
<dbReference type="EMBL" id="FQ790308">
    <property type="protein sequence ID" value="CCD34391.1"/>
    <property type="molecule type" value="Genomic_DNA"/>
</dbReference>
<feature type="compositionally biased region" description="Acidic residues" evidence="1">
    <location>
        <begin position="42"/>
        <end position="51"/>
    </location>
</feature>
<dbReference type="AlphaFoldDB" id="G2YB00"/>
<dbReference type="Proteomes" id="UP000008177">
    <property type="component" value="Unplaced contigs"/>
</dbReference>
<dbReference type="HOGENOM" id="CLU_2849423_0_0_1"/>
<evidence type="ECO:0000313" key="3">
    <source>
        <dbReference type="Proteomes" id="UP000008177"/>
    </source>
</evidence>
<organism evidence="2 3">
    <name type="scientific">Botryotinia fuckeliana (strain T4)</name>
    <name type="common">Noble rot fungus</name>
    <name type="synonym">Botrytis cinerea</name>
    <dbReference type="NCBI Taxonomy" id="999810"/>
    <lineage>
        <taxon>Eukaryota</taxon>
        <taxon>Fungi</taxon>
        <taxon>Dikarya</taxon>
        <taxon>Ascomycota</taxon>
        <taxon>Pezizomycotina</taxon>
        <taxon>Leotiomycetes</taxon>
        <taxon>Helotiales</taxon>
        <taxon>Sclerotiniaceae</taxon>
        <taxon>Botrytis</taxon>
    </lineage>
</organism>
<proteinExistence type="predicted"/>